<evidence type="ECO:0000313" key="2">
    <source>
        <dbReference type="Proteomes" id="UP000245829"/>
    </source>
</evidence>
<reference evidence="1 2" key="1">
    <citation type="submission" date="2018-05" db="EMBL/GenBank/DDBJ databases">
        <title>genome sequencing of Nitrosopumilus sp. NM25.</title>
        <authorList>
            <person name="Mori K."/>
            <person name="Nakagawa T."/>
        </authorList>
    </citation>
    <scope>NUCLEOTIDE SEQUENCE [LARGE SCALE GENOMIC DNA]</scope>
    <source>
        <strain evidence="1 2">NM25</strain>
    </source>
</reference>
<name>A0A2S2KPY0_9ARCH</name>
<sequence length="202" mass="24078">MLITNGFKMKTDMDIILEDSILENASEWIHKTELWRKTKSDKKRCFDTIDYLVKEGFLETKKEQNKHKFRRKNEILTDKEFSESQIRRRGWMVDTVNAINNIEKPLFTYVKSRKQSEPRTKLIKGGLESLDYYMNGSTAHIARLRLAKAYHIINKRTADKRIDVIENTINYIANYFLSTNPDESEQIKEYNQRISRRTTFKI</sequence>
<keyword evidence="2" id="KW-1185">Reference proteome</keyword>
<protein>
    <submittedName>
        <fullName evidence="1">Uncharacterized protein</fullName>
    </submittedName>
</protein>
<dbReference type="EMBL" id="BGKI01000001">
    <property type="protein sequence ID" value="GBH33518.1"/>
    <property type="molecule type" value="Genomic_DNA"/>
</dbReference>
<dbReference type="Proteomes" id="UP000245829">
    <property type="component" value="Unassembled WGS sequence"/>
</dbReference>
<gene>
    <name evidence="1" type="ORF">NZNM25_03090</name>
</gene>
<comment type="caution">
    <text evidence="1">The sequence shown here is derived from an EMBL/GenBank/DDBJ whole genome shotgun (WGS) entry which is preliminary data.</text>
</comment>
<dbReference type="AlphaFoldDB" id="A0A2S2KPY0"/>
<accession>A0A2S2KPY0</accession>
<evidence type="ECO:0000313" key="1">
    <source>
        <dbReference type="EMBL" id="GBH33518.1"/>
    </source>
</evidence>
<proteinExistence type="predicted"/>
<organism evidence="1 2">
    <name type="scientific">Nitrosopumilus zosterae</name>
    <dbReference type="NCBI Taxonomy" id="718286"/>
    <lineage>
        <taxon>Archaea</taxon>
        <taxon>Nitrososphaerota</taxon>
        <taxon>Nitrososphaeria</taxon>
        <taxon>Nitrosopumilales</taxon>
        <taxon>Nitrosopumilaceae</taxon>
        <taxon>Nitrosopumilus</taxon>
    </lineage>
</organism>